<evidence type="ECO:0000313" key="8">
    <source>
        <dbReference type="EMBL" id="GAQ90674.1"/>
    </source>
</evidence>
<dbReference type="SMART" id="SM00504">
    <property type="entry name" value="Ubox"/>
    <property type="match status" value="1"/>
</dbReference>
<keyword evidence="4" id="KW-0479">Metal-binding</keyword>
<dbReference type="GO" id="GO:0061630">
    <property type="term" value="F:ubiquitin protein ligase activity"/>
    <property type="evidence" value="ECO:0007669"/>
    <property type="project" value="UniProtKB-EC"/>
</dbReference>
<dbReference type="GO" id="GO:0008270">
    <property type="term" value="F:zinc ion binding"/>
    <property type="evidence" value="ECO:0007669"/>
    <property type="project" value="UniProtKB-KW"/>
</dbReference>
<sequence length="1360" mass="144847">MAGNAVAAALCLAKKLYTAILKVPQLRKQCADLENVVLSLEAVIENLADAEDNHNVRRLLGELQDALQEGLGIVQQGEGKGLRNWARLVLQGENVAKRLAAVSRRIELGLSTLIPGIRGQMGKIDKNVAEVNAQLKELKEQLDKNAEAIEKDRAEILDRVRKVAQRGGSSSDAQHNGERIIELLAQSSMGTVSVDRLEKEWKVFRSEGMLGPGEGQAWVSDADMVIEDVMFRHVLDTEKLLEEKEKAELESLRWKEEAMLAAKNAAENERLRRSVALLNQELEATRESRDTSQEALKKAFEQIESSTPAHILERMLNELHAKAGVAKESAKSDHQKADHLYPRSFTCRICSCTLEDPVIVETGYSFCQKCLEQHLGSDKPTCPVTRRPINNRIAIKNIDLHLAITEWWEWLSDWIGRERALLSCSRPPDSPRSIISSPRQQRTVNGLAGEDASSTVSAEVTKDPDVMAALSNLLLDGGLNAKVAIGAEQLTDLLQAHPQKWMQVYEAEAVEPLVRVLGLKGQVRLFAVTALEAIMAAAVREAYGNNNKVAENACGEIIEKARDSLLELLSDESPAVRGKAAETIGHCLEVRTISVLLAKQEKTGLITGLVHLSFAEGLHEMMHGVHGPATVECVRGIGRRVLCQLARVVVTNQAQSAKLAADPAPEDVVDSLWKLVLDRATTIEALQMLTWLAQGAPSGLSEQSVVEGAGARERTAVLTYLLGQAESNKPLRLPLANFLAGLAATVSEPGDLLGTGGVDKLLRLLQSLVKEIGAEPGAAEGWACVSFLVDLLATTSTGEGEDETQEGSADVKRRELSVTTLLELLRFTTRESLPRARFSDLGSSLQTSVQNAQSSALRCVAILSVSRPFARRFVEEGGVELISRVLQAVRSRTRDCAKALAGLMAACPVKAETALKNSAALVGLCKILDGGNGEERLAALHVLDLVVSTGSVAQNLEPAWLCPEGEESANCRAAGVELFAKLSSTNGWGDRGTAAIGAALGFLTDAQKRGLVGGPAVQSVLQALTALTSNAQLCTALMGDKHGVTVLVQVAKQLRTPTAQIMTQISECVPETAAADSRFVAALVSLLDDPDAQSAAADALDKLASGAVNLGNLAGAGNAHITVLLKAVPLAKVEDKVMLVRVLWRLCKGIGAAVIEAVVSGGGVKILFTAARTLEASGRTGDAVACLVAIDKLEVAATDLGRDIVAASATAFLVKLLDASVKGSRKDRVRYAVFFLGCAAQVDPDACMHAGIIPALELHLADAKDKDECTLAGTEVIAALLSGVSGETAKDALVKSSAAAHCAALARAGKRCPGKAQNVSCGGECINEATKVTKELARSRSSNKSSWRGTLGRVSSSLGS</sequence>
<dbReference type="SUPFAM" id="SSF48371">
    <property type="entry name" value="ARM repeat"/>
    <property type="match status" value="1"/>
</dbReference>
<protein>
    <recommendedName>
        <fullName evidence="2">RING-type E3 ubiquitin transferase</fullName>
        <ecNumber evidence="2">2.3.2.27</ecNumber>
    </recommendedName>
</protein>
<dbReference type="InterPro" id="IPR016024">
    <property type="entry name" value="ARM-type_fold"/>
</dbReference>
<dbReference type="InterPro" id="IPR011989">
    <property type="entry name" value="ARM-like"/>
</dbReference>
<dbReference type="CDD" id="cd16449">
    <property type="entry name" value="RING-HC"/>
    <property type="match status" value="1"/>
</dbReference>
<evidence type="ECO:0000313" key="9">
    <source>
        <dbReference type="Proteomes" id="UP000054558"/>
    </source>
</evidence>
<dbReference type="InterPro" id="IPR036537">
    <property type="entry name" value="Adaptor_Cbl_N_dom_sf"/>
</dbReference>
<dbReference type="PANTHER" id="PTHR22849:SF112">
    <property type="entry name" value="U-BOX DOMAIN-CONTAINING PROTEIN 26"/>
    <property type="match status" value="1"/>
</dbReference>
<evidence type="ECO:0000256" key="6">
    <source>
        <dbReference type="SAM" id="MobiDB-lite"/>
    </source>
</evidence>
<keyword evidence="9" id="KW-1185">Reference proteome</keyword>
<keyword evidence="5" id="KW-0175">Coiled coil</keyword>
<dbReference type="InterPro" id="IPR059179">
    <property type="entry name" value="MLKL-like_MCAfunc"/>
</dbReference>
<feature type="region of interest" description="Disordered" evidence="6">
    <location>
        <begin position="1336"/>
        <end position="1360"/>
    </location>
</feature>
<evidence type="ECO:0000256" key="5">
    <source>
        <dbReference type="SAM" id="Coils"/>
    </source>
</evidence>
<keyword evidence="4" id="KW-0862">Zinc</keyword>
<keyword evidence="4" id="KW-0863">Zinc-finger</keyword>
<proteinExistence type="predicted"/>
<dbReference type="Pfam" id="PF02985">
    <property type="entry name" value="HEAT"/>
    <property type="match status" value="1"/>
</dbReference>
<gene>
    <name evidence="8" type="ORF">KFL_006710040</name>
</gene>
<name>A0A1Y1IIP3_KLENI</name>
<evidence type="ECO:0000256" key="1">
    <source>
        <dbReference type="ARBA" id="ARBA00000900"/>
    </source>
</evidence>
<dbReference type="SUPFAM" id="SSF57850">
    <property type="entry name" value="RING/U-box"/>
    <property type="match status" value="1"/>
</dbReference>
<evidence type="ECO:0000256" key="2">
    <source>
        <dbReference type="ARBA" id="ARBA00012483"/>
    </source>
</evidence>
<dbReference type="GO" id="GO:0007166">
    <property type="term" value="P:cell surface receptor signaling pathway"/>
    <property type="evidence" value="ECO:0007669"/>
    <property type="project" value="InterPro"/>
</dbReference>
<accession>A0A1Y1IIP3</accession>
<dbReference type="CDD" id="cd21037">
    <property type="entry name" value="MLKL_NTD"/>
    <property type="match status" value="1"/>
</dbReference>
<dbReference type="InterPro" id="IPR045185">
    <property type="entry name" value="PUB22/23/24-like"/>
</dbReference>
<dbReference type="PANTHER" id="PTHR22849">
    <property type="entry name" value="WDSAM1 PROTEIN"/>
    <property type="match status" value="1"/>
</dbReference>
<dbReference type="InterPro" id="IPR003613">
    <property type="entry name" value="Ubox_domain"/>
</dbReference>
<dbReference type="InterPro" id="IPR001841">
    <property type="entry name" value="Znf_RING"/>
</dbReference>
<dbReference type="Proteomes" id="UP000054558">
    <property type="component" value="Unassembled WGS sequence"/>
</dbReference>
<organism evidence="8 9">
    <name type="scientific">Klebsormidium nitens</name>
    <name type="common">Green alga</name>
    <name type="synonym">Ulothrix nitens</name>
    <dbReference type="NCBI Taxonomy" id="105231"/>
    <lineage>
        <taxon>Eukaryota</taxon>
        <taxon>Viridiplantae</taxon>
        <taxon>Streptophyta</taxon>
        <taxon>Klebsormidiophyceae</taxon>
        <taxon>Klebsormidiales</taxon>
        <taxon>Klebsormidiaceae</taxon>
        <taxon>Klebsormidium</taxon>
    </lineage>
</organism>
<dbReference type="InterPro" id="IPR013083">
    <property type="entry name" value="Znf_RING/FYVE/PHD"/>
</dbReference>
<keyword evidence="3" id="KW-0677">Repeat</keyword>
<dbReference type="Gene3D" id="1.25.10.10">
    <property type="entry name" value="Leucine-rich Repeat Variant"/>
    <property type="match status" value="2"/>
</dbReference>
<evidence type="ECO:0000256" key="4">
    <source>
        <dbReference type="PROSITE-ProRule" id="PRU00175"/>
    </source>
</evidence>
<dbReference type="UniPathway" id="UPA00143"/>
<dbReference type="InterPro" id="IPR000357">
    <property type="entry name" value="HEAT"/>
</dbReference>
<dbReference type="PROSITE" id="PS50089">
    <property type="entry name" value="ZF_RING_2"/>
    <property type="match status" value="1"/>
</dbReference>
<feature type="coiled-coil region" evidence="5">
    <location>
        <begin position="237"/>
        <end position="288"/>
    </location>
</feature>
<feature type="domain" description="RING-type" evidence="7">
    <location>
        <begin position="347"/>
        <end position="386"/>
    </location>
</feature>
<feature type="coiled-coil region" evidence="5">
    <location>
        <begin position="121"/>
        <end position="159"/>
    </location>
</feature>
<evidence type="ECO:0000259" key="7">
    <source>
        <dbReference type="PROSITE" id="PS50089"/>
    </source>
</evidence>
<dbReference type="EMBL" id="DF237620">
    <property type="protein sequence ID" value="GAQ90674.1"/>
    <property type="molecule type" value="Genomic_DNA"/>
</dbReference>
<feature type="compositionally biased region" description="Polar residues" evidence="6">
    <location>
        <begin position="1339"/>
        <end position="1360"/>
    </location>
</feature>
<dbReference type="Gene3D" id="3.30.40.10">
    <property type="entry name" value="Zinc/RING finger domain, C3HC4 (zinc finger)"/>
    <property type="match status" value="1"/>
</dbReference>
<dbReference type="GO" id="GO:0016567">
    <property type="term" value="P:protein ubiquitination"/>
    <property type="evidence" value="ECO:0007669"/>
    <property type="project" value="UniProtKB-UniPathway"/>
</dbReference>
<comment type="catalytic activity">
    <reaction evidence="1">
        <text>S-ubiquitinyl-[E2 ubiquitin-conjugating enzyme]-L-cysteine + [acceptor protein]-L-lysine = [E2 ubiquitin-conjugating enzyme]-L-cysteine + N(6)-ubiquitinyl-[acceptor protein]-L-lysine.</text>
        <dbReference type="EC" id="2.3.2.27"/>
    </reaction>
</comment>
<dbReference type="Pfam" id="PF04564">
    <property type="entry name" value="U-box"/>
    <property type="match status" value="1"/>
</dbReference>
<dbReference type="EC" id="2.3.2.27" evidence="2"/>
<dbReference type="Gene3D" id="1.20.930.20">
    <property type="entry name" value="Adaptor protein Cbl, N-terminal domain"/>
    <property type="match status" value="1"/>
</dbReference>
<reference evidence="8 9" key="1">
    <citation type="journal article" date="2014" name="Nat. Commun.">
        <title>Klebsormidium flaccidum genome reveals primary factors for plant terrestrial adaptation.</title>
        <authorList>
            <person name="Hori K."/>
            <person name="Maruyama F."/>
            <person name="Fujisawa T."/>
            <person name="Togashi T."/>
            <person name="Yamamoto N."/>
            <person name="Seo M."/>
            <person name="Sato S."/>
            <person name="Yamada T."/>
            <person name="Mori H."/>
            <person name="Tajima N."/>
            <person name="Moriyama T."/>
            <person name="Ikeuchi M."/>
            <person name="Watanabe M."/>
            <person name="Wada H."/>
            <person name="Kobayashi K."/>
            <person name="Saito M."/>
            <person name="Masuda T."/>
            <person name="Sasaki-Sekimoto Y."/>
            <person name="Mashiguchi K."/>
            <person name="Awai K."/>
            <person name="Shimojima M."/>
            <person name="Masuda S."/>
            <person name="Iwai M."/>
            <person name="Nobusawa T."/>
            <person name="Narise T."/>
            <person name="Kondo S."/>
            <person name="Saito H."/>
            <person name="Sato R."/>
            <person name="Murakawa M."/>
            <person name="Ihara Y."/>
            <person name="Oshima-Yamada Y."/>
            <person name="Ohtaka K."/>
            <person name="Satoh M."/>
            <person name="Sonobe K."/>
            <person name="Ishii M."/>
            <person name="Ohtani R."/>
            <person name="Kanamori-Sato M."/>
            <person name="Honoki R."/>
            <person name="Miyazaki D."/>
            <person name="Mochizuki H."/>
            <person name="Umetsu J."/>
            <person name="Higashi K."/>
            <person name="Shibata D."/>
            <person name="Kamiya Y."/>
            <person name="Sato N."/>
            <person name="Nakamura Y."/>
            <person name="Tabata S."/>
            <person name="Ida S."/>
            <person name="Kurokawa K."/>
            <person name="Ohta H."/>
        </authorList>
    </citation>
    <scope>NUCLEOTIDE SEQUENCE [LARGE SCALE GENOMIC DNA]</scope>
    <source>
        <strain evidence="8 9">NIES-2285</strain>
    </source>
</reference>
<evidence type="ECO:0000256" key="3">
    <source>
        <dbReference type="ARBA" id="ARBA00022737"/>
    </source>
</evidence>